<keyword evidence="1" id="KW-0804">Transcription</keyword>
<proteinExistence type="predicted"/>
<dbReference type="InterPro" id="IPR039605">
    <property type="entry name" value="AHL"/>
</dbReference>
<comment type="subcellular location">
    <subcellularLocation>
        <location evidence="1">Nucleus</location>
    </subcellularLocation>
</comment>
<organism evidence="2 3">
    <name type="scientific">Glycine soja</name>
    <name type="common">Wild soybean</name>
    <dbReference type="NCBI Taxonomy" id="3848"/>
    <lineage>
        <taxon>Eukaryota</taxon>
        <taxon>Viridiplantae</taxon>
        <taxon>Streptophyta</taxon>
        <taxon>Embryophyta</taxon>
        <taxon>Tracheophyta</taxon>
        <taxon>Spermatophyta</taxon>
        <taxon>Magnoliopsida</taxon>
        <taxon>eudicotyledons</taxon>
        <taxon>Gunneridae</taxon>
        <taxon>Pentapetalae</taxon>
        <taxon>rosids</taxon>
        <taxon>fabids</taxon>
        <taxon>Fabales</taxon>
        <taxon>Fabaceae</taxon>
        <taxon>Papilionoideae</taxon>
        <taxon>50 kb inversion clade</taxon>
        <taxon>NPAAA clade</taxon>
        <taxon>indigoferoid/millettioid clade</taxon>
        <taxon>Phaseoleae</taxon>
        <taxon>Glycine</taxon>
        <taxon>Glycine subgen. Soja</taxon>
    </lineage>
</organism>
<dbReference type="AlphaFoldDB" id="A0A445H5R4"/>
<dbReference type="SUPFAM" id="SSF117856">
    <property type="entry name" value="AF0104/ALDC/Ptd012-like"/>
    <property type="match status" value="1"/>
</dbReference>
<accession>A0A445H5R4</accession>
<gene>
    <name evidence="2" type="ORF">D0Y65_038683</name>
</gene>
<comment type="caution">
    <text evidence="2">The sequence shown here is derived from an EMBL/GenBank/DDBJ whole genome shotgun (WGS) entry which is preliminary data.</text>
</comment>
<dbReference type="GO" id="GO:0003680">
    <property type="term" value="F:minor groove of adenine-thymine-rich DNA binding"/>
    <property type="evidence" value="ECO:0007669"/>
    <property type="project" value="UniProtKB-UniRule"/>
</dbReference>
<keyword evidence="1" id="KW-0805">Transcription regulation</keyword>
<name>A0A445H5R4_GLYSO</name>
<dbReference type="EMBL" id="QZWG01000014">
    <property type="protein sequence ID" value="RZB68998.1"/>
    <property type="molecule type" value="Genomic_DNA"/>
</dbReference>
<sequence>MHGSSTKKNKEYQEKLPIVVLRAEGIIYSKANFKVCKKPGEEGARDIYTGEMCKKPGEEGARDIYTGEGWFKMLSLSRSFTVADNSGMKSRTGGLSVSLAGPDGWVIGGGVVGLLTVVLSDSETVQVLYLL</sequence>
<reference evidence="2 3" key="1">
    <citation type="submission" date="2018-09" db="EMBL/GenBank/DDBJ databases">
        <title>A high-quality reference genome of wild soybean provides a powerful tool to mine soybean genomes.</title>
        <authorList>
            <person name="Xie M."/>
            <person name="Chung C.Y.L."/>
            <person name="Li M.-W."/>
            <person name="Wong F.-L."/>
            <person name="Chan T.-F."/>
            <person name="Lam H.-M."/>
        </authorList>
    </citation>
    <scope>NUCLEOTIDE SEQUENCE [LARGE SCALE GENOMIC DNA]</scope>
    <source>
        <strain evidence="3">cv. W05</strain>
        <tissue evidence="2">Hypocotyl of etiolated seedlings</tissue>
    </source>
</reference>
<dbReference type="PANTHER" id="PTHR31500:SF56">
    <property type="entry name" value="AT-HOOK MOTIF NUCLEAR-LOCALIZED PROTEIN"/>
    <property type="match status" value="1"/>
</dbReference>
<protein>
    <recommendedName>
        <fullName evidence="1">AT-hook motif nuclear-localized protein</fullName>
    </recommendedName>
</protein>
<dbReference type="Proteomes" id="UP000289340">
    <property type="component" value="Chromosome 14"/>
</dbReference>
<keyword evidence="3" id="KW-1185">Reference proteome</keyword>
<keyword evidence="1" id="KW-0238">DNA-binding</keyword>
<evidence type="ECO:0000313" key="2">
    <source>
        <dbReference type="EMBL" id="RZB68998.1"/>
    </source>
</evidence>
<dbReference type="PANTHER" id="PTHR31500">
    <property type="entry name" value="AT-HOOK MOTIF NUCLEAR-LOCALIZED PROTEIN 9"/>
    <property type="match status" value="1"/>
</dbReference>
<evidence type="ECO:0000256" key="1">
    <source>
        <dbReference type="RuleBase" id="RU367031"/>
    </source>
</evidence>
<comment type="function">
    <text evidence="1">Transcription factor that specifically binds AT-rich DNA sequences related to the nuclear matrix attachment regions (MARs).</text>
</comment>
<comment type="domain">
    <text evidence="1">The PPC domain mediates interactions between AHL proteins.</text>
</comment>
<keyword evidence="1" id="KW-0539">Nucleus</keyword>
<evidence type="ECO:0000313" key="3">
    <source>
        <dbReference type="Proteomes" id="UP000289340"/>
    </source>
</evidence>
<dbReference type="GO" id="GO:0005634">
    <property type="term" value="C:nucleus"/>
    <property type="evidence" value="ECO:0007669"/>
    <property type="project" value="UniProtKB-SubCell"/>
</dbReference>